<keyword evidence="3" id="KW-1015">Disulfide bond</keyword>
<protein>
    <submittedName>
        <fullName evidence="7">Tetratricopeptide repeat protein</fullName>
    </submittedName>
</protein>
<gene>
    <name evidence="7" type="ORF">HLH28_08320</name>
</gene>
<feature type="region of interest" description="Disordered" evidence="5">
    <location>
        <begin position="1"/>
        <end position="24"/>
    </location>
</feature>
<dbReference type="GO" id="GO:0015035">
    <property type="term" value="F:protein-disulfide reductase activity"/>
    <property type="evidence" value="ECO:0007669"/>
    <property type="project" value="TreeGrafter"/>
</dbReference>
<dbReference type="InterPro" id="IPR017937">
    <property type="entry name" value="Thioredoxin_CS"/>
</dbReference>
<dbReference type="SUPFAM" id="SSF52833">
    <property type="entry name" value="Thioredoxin-like"/>
    <property type="match status" value="1"/>
</dbReference>
<evidence type="ECO:0000256" key="5">
    <source>
        <dbReference type="SAM" id="MobiDB-lite"/>
    </source>
</evidence>
<dbReference type="InterPro" id="IPR013766">
    <property type="entry name" value="Thioredoxin_domain"/>
</dbReference>
<reference evidence="7 8" key="1">
    <citation type="submission" date="2020-04" db="EMBL/GenBank/DDBJ databases">
        <title>Description of novel Gluconacetobacter.</title>
        <authorList>
            <person name="Sombolestani A."/>
        </authorList>
    </citation>
    <scope>NUCLEOTIDE SEQUENCE [LARGE SCALE GENOMIC DNA]</scope>
    <source>
        <strain evidence="7 8">LMG 27802</strain>
    </source>
</reference>
<dbReference type="CDD" id="cd02956">
    <property type="entry name" value="ybbN"/>
    <property type="match status" value="1"/>
</dbReference>
<dbReference type="Pfam" id="PF14559">
    <property type="entry name" value="TPR_19"/>
    <property type="match status" value="1"/>
</dbReference>
<dbReference type="GO" id="GO:0045454">
    <property type="term" value="P:cell redox homeostasis"/>
    <property type="evidence" value="ECO:0007669"/>
    <property type="project" value="TreeGrafter"/>
</dbReference>
<dbReference type="PANTHER" id="PTHR45663">
    <property type="entry name" value="GEO12009P1"/>
    <property type="match status" value="1"/>
</dbReference>
<keyword evidence="8" id="KW-1185">Reference proteome</keyword>
<feature type="domain" description="Thioredoxin" evidence="6">
    <location>
        <begin position="26"/>
        <end position="151"/>
    </location>
</feature>
<dbReference type="PROSITE" id="PS00194">
    <property type="entry name" value="THIOREDOXIN_1"/>
    <property type="match status" value="1"/>
</dbReference>
<evidence type="ECO:0000256" key="4">
    <source>
        <dbReference type="ARBA" id="ARBA00023284"/>
    </source>
</evidence>
<dbReference type="Pfam" id="PF14561">
    <property type="entry name" value="TPR_20"/>
    <property type="match status" value="1"/>
</dbReference>
<evidence type="ECO:0000256" key="3">
    <source>
        <dbReference type="ARBA" id="ARBA00023157"/>
    </source>
</evidence>
<evidence type="ECO:0000256" key="2">
    <source>
        <dbReference type="ARBA" id="ARBA00022982"/>
    </source>
</evidence>
<dbReference type="Gene3D" id="1.25.40.10">
    <property type="entry name" value="Tetratricopeptide repeat domain"/>
    <property type="match status" value="2"/>
</dbReference>
<evidence type="ECO:0000313" key="8">
    <source>
        <dbReference type="Proteomes" id="UP000578030"/>
    </source>
</evidence>
<proteinExistence type="predicted"/>
<dbReference type="AlphaFoldDB" id="A0A7W4K723"/>
<dbReference type="InterPro" id="IPR011990">
    <property type="entry name" value="TPR-like_helical_dom_sf"/>
</dbReference>
<dbReference type="Proteomes" id="UP000578030">
    <property type="component" value="Unassembled WGS sequence"/>
</dbReference>
<name>A0A7W4K723_9PROT</name>
<sequence length="333" mass="35417">MDYIIGQPRAGQRPANGLVDEAGASTSASGRAGAADAGLIIDGNQDSFMQDVLEASRTLPVLVDFWASWCGPCRQLTPVLEKIVRAAGGRVRLVKIDIDANRALAQQLTQVGLPLQSIPLVAAFWQGQILDLFQGALPESEIKRFVEGLLASAGGGTMPAADLIAAARAALENGSAEEAAGLYSQTIEIEPENPAAWGGLVRALILMSDEEAAEAALADVPAKIADHAEITGARAALDLKREGRKAAEEAESLRQRLAANPADHAARYELAAALNAAGKRQEAADELLTIMRQDRTWNDGAARLQLIRLFESWGHDDPATLLARRRMSSLLFS</sequence>
<dbReference type="GO" id="GO:0005829">
    <property type="term" value="C:cytosol"/>
    <property type="evidence" value="ECO:0007669"/>
    <property type="project" value="TreeGrafter"/>
</dbReference>
<keyword evidence="4" id="KW-0676">Redox-active center</keyword>
<evidence type="ECO:0000313" key="7">
    <source>
        <dbReference type="EMBL" id="MBB2201583.1"/>
    </source>
</evidence>
<organism evidence="7 8">
    <name type="scientific">Gluconacetobacter tumulisoli</name>
    <dbReference type="NCBI Taxonomy" id="1286189"/>
    <lineage>
        <taxon>Bacteria</taxon>
        <taxon>Pseudomonadati</taxon>
        <taxon>Pseudomonadota</taxon>
        <taxon>Alphaproteobacteria</taxon>
        <taxon>Acetobacterales</taxon>
        <taxon>Acetobacteraceae</taxon>
        <taxon>Gluconacetobacter</taxon>
    </lineage>
</organism>
<keyword evidence="1" id="KW-0813">Transport</keyword>
<comment type="caution">
    <text evidence="7">The sequence shown here is derived from an EMBL/GenBank/DDBJ whole genome shotgun (WGS) entry which is preliminary data.</text>
</comment>
<dbReference type="SUPFAM" id="SSF48452">
    <property type="entry name" value="TPR-like"/>
    <property type="match status" value="1"/>
</dbReference>
<dbReference type="Pfam" id="PF00085">
    <property type="entry name" value="Thioredoxin"/>
    <property type="match status" value="1"/>
</dbReference>
<evidence type="ECO:0000256" key="1">
    <source>
        <dbReference type="ARBA" id="ARBA00022448"/>
    </source>
</evidence>
<dbReference type="Gene3D" id="3.40.30.10">
    <property type="entry name" value="Glutaredoxin"/>
    <property type="match status" value="1"/>
</dbReference>
<dbReference type="PROSITE" id="PS51352">
    <property type="entry name" value="THIOREDOXIN_2"/>
    <property type="match status" value="1"/>
</dbReference>
<dbReference type="PANTHER" id="PTHR45663:SF11">
    <property type="entry name" value="GEO12009P1"/>
    <property type="match status" value="1"/>
</dbReference>
<dbReference type="GO" id="GO:0006950">
    <property type="term" value="P:response to stress"/>
    <property type="evidence" value="ECO:0007669"/>
    <property type="project" value="UniProtKB-ARBA"/>
</dbReference>
<dbReference type="RefSeq" id="WP_182957351.1">
    <property type="nucleotide sequence ID" value="NZ_JABEQM010000005.1"/>
</dbReference>
<accession>A0A7W4K723</accession>
<evidence type="ECO:0000259" key="6">
    <source>
        <dbReference type="PROSITE" id="PS51352"/>
    </source>
</evidence>
<dbReference type="InterPro" id="IPR036249">
    <property type="entry name" value="Thioredoxin-like_sf"/>
</dbReference>
<dbReference type="EMBL" id="JABEQM010000005">
    <property type="protein sequence ID" value="MBB2201583.1"/>
    <property type="molecule type" value="Genomic_DNA"/>
</dbReference>
<keyword evidence="2" id="KW-0249">Electron transport</keyword>